<protein>
    <recommendedName>
        <fullName evidence="2 5">Cell shape-determining protein MreC</fullName>
    </recommendedName>
    <alternativeName>
        <fullName evidence="4 5">Cell shape protein MreC</fullName>
    </alternativeName>
</protein>
<evidence type="ECO:0000259" key="8">
    <source>
        <dbReference type="Pfam" id="PF04085"/>
    </source>
</evidence>
<dbReference type="OrthoDB" id="9792313at2"/>
<comment type="caution">
    <text evidence="9">The sequence shown here is derived from an EMBL/GenBank/DDBJ whole genome shotgun (WGS) entry which is preliminary data.</text>
</comment>
<dbReference type="EMBL" id="PVXQ01000016">
    <property type="protein sequence ID" value="PRR82443.1"/>
    <property type="molecule type" value="Genomic_DNA"/>
</dbReference>
<keyword evidence="7" id="KW-0812">Transmembrane</keyword>
<keyword evidence="10" id="KW-1185">Reference proteome</keyword>
<feature type="transmembrane region" description="Helical" evidence="7">
    <location>
        <begin position="7"/>
        <end position="27"/>
    </location>
</feature>
<evidence type="ECO:0000256" key="6">
    <source>
        <dbReference type="SAM" id="Coils"/>
    </source>
</evidence>
<evidence type="ECO:0000256" key="3">
    <source>
        <dbReference type="ARBA" id="ARBA00022960"/>
    </source>
</evidence>
<dbReference type="Gene3D" id="2.40.10.350">
    <property type="entry name" value="Rod shape-determining protein MreC, domain 2"/>
    <property type="match status" value="1"/>
</dbReference>
<comment type="similarity">
    <text evidence="1 5">Belongs to the MreC family.</text>
</comment>
<accession>A0A2T0BF45</accession>
<dbReference type="Proteomes" id="UP000239471">
    <property type="component" value="Unassembled WGS sequence"/>
</dbReference>
<keyword evidence="6" id="KW-0175">Coiled coil</keyword>
<keyword evidence="7" id="KW-1133">Transmembrane helix</keyword>
<dbReference type="InterPro" id="IPR042177">
    <property type="entry name" value="Cell/Rod_1"/>
</dbReference>
<keyword evidence="3 5" id="KW-0133">Cell shape</keyword>
<keyword evidence="7" id="KW-0472">Membrane</keyword>
<feature type="domain" description="Rod shape-determining protein MreC beta-barrel core" evidence="8">
    <location>
        <begin position="131"/>
        <end position="269"/>
    </location>
</feature>
<evidence type="ECO:0000256" key="7">
    <source>
        <dbReference type="SAM" id="Phobius"/>
    </source>
</evidence>
<dbReference type="CDD" id="cd14686">
    <property type="entry name" value="bZIP"/>
    <property type="match status" value="1"/>
</dbReference>
<dbReference type="Pfam" id="PF04085">
    <property type="entry name" value="MreC"/>
    <property type="match status" value="1"/>
</dbReference>
<gene>
    <name evidence="9" type="primary">mreC</name>
    <name evidence="9" type="ORF">CLVI_17830</name>
</gene>
<dbReference type="PANTHER" id="PTHR34138:SF1">
    <property type="entry name" value="CELL SHAPE-DETERMINING PROTEIN MREC"/>
    <property type="match status" value="1"/>
</dbReference>
<organism evidence="9 10">
    <name type="scientific">Clostridium vincentii</name>
    <dbReference type="NCBI Taxonomy" id="52704"/>
    <lineage>
        <taxon>Bacteria</taxon>
        <taxon>Bacillati</taxon>
        <taxon>Bacillota</taxon>
        <taxon>Clostridia</taxon>
        <taxon>Eubacteriales</taxon>
        <taxon>Clostridiaceae</taxon>
        <taxon>Clostridium</taxon>
    </lineage>
</organism>
<dbReference type="PANTHER" id="PTHR34138">
    <property type="entry name" value="CELL SHAPE-DETERMINING PROTEIN MREC"/>
    <property type="match status" value="1"/>
</dbReference>
<feature type="coiled-coil region" evidence="6">
    <location>
        <begin position="66"/>
        <end position="110"/>
    </location>
</feature>
<dbReference type="Gene3D" id="2.40.10.340">
    <property type="entry name" value="Rod shape-determining protein MreC, domain 1"/>
    <property type="match status" value="1"/>
</dbReference>
<dbReference type="InterPro" id="IPR055342">
    <property type="entry name" value="MreC_beta-barrel_core"/>
</dbReference>
<dbReference type="RefSeq" id="WP_106059760.1">
    <property type="nucleotide sequence ID" value="NZ_PVXQ01000016.1"/>
</dbReference>
<evidence type="ECO:0000313" key="9">
    <source>
        <dbReference type="EMBL" id="PRR82443.1"/>
    </source>
</evidence>
<proteinExistence type="inferred from homology"/>
<name>A0A2T0BF45_9CLOT</name>
<sequence length="280" mass="30739">MKFLKNKLTVTIIVLSVAFLGLIIFTVSKDTKGLEGSAGDALNPLQKIGYTVSSGTKNFVDFFLNFSDVKEENKEITKENKELQSELTQKSDLEAENERLRALLDFKEQRDNYNYIATNIMGFSGGGIIDGYIVDKGQDDGIEKGMVVIAANGLVGKVSSVGSNWSIIQAIINENIKVGVMVESTRESGILEGYTDNSNNNLVKVTNLPIDSTIKPGDKIITSGVGELYPKEIQVGEVISVEEDRVSVMKTAIVKPTVDFNKLEELFIVAPKDTRVIKYD</sequence>
<dbReference type="InterPro" id="IPR042175">
    <property type="entry name" value="Cell/Rod_MreC_2"/>
</dbReference>
<evidence type="ECO:0000256" key="4">
    <source>
        <dbReference type="ARBA" id="ARBA00032089"/>
    </source>
</evidence>
<dbReference type="AlphaFoldDB" id="A0A2T0BF45"/>
<comment type="function">
    <text evidence="5">Involved in formation and maintenance of cell shape.</text>
</comment>
<dbReference type="InterPro" id="IPR007221">
    <property type="entry name" value="MreC"/>
</dbReference>
<dbReference type="NCBIfam" id="TIGR00219">
    <property type="entry name" value="mreC"/>
    <property type="match status" value="1"/>
</dbReference>
<evidence type="ECO:0000256" key="1">
    <source>
        <dbReference type="ARBA" id="ARBA00009369"/>
    </source>
</evidence>
<dbReference type="GO" id="GO:0005886">
    <property type="term" value="C:plasma membrane"/>
    <property type="evidence" value="ECO:0007669"/>
    <property type="project" value="TreeGrafter"/>
</dbReference>
<evidence type="ECO:0000313" key="10">
    <source>
        <dbReference type="Proteomes" id="UP000239471"/>
    </source>
</evidence>
<reference evidence="9 10" key="1">
    <citation type="submission" date="2018-03" db="EMBL/GenBank/DDBJ databases">
        <title>Genome sequence of Clostridium vincentii DSM 10228.</title>
        <authorList>
            <person name="Poehlein A."/>
            <person name="Daniel R."/>
        </authorList>
    </citation>
    <scope>NUCLEOTIDE SEQUENCE [LARGE SCALE GENOMIC DNA]</scope>
    <source>
        <strain evidence="9 10">DSM 10228</strain>
    </source>
</reference>
<evidence type="ECO:0000256" key="5">
    <source>
        <dbReference type="PIRNR" id="PIRNR038471"/>
    </source>
</evidence>
<dbReference type="PIRSF" id="PIRSF038471">
    <property type="entry name" value="MreC"/>
    <property type="match status" value="1"/>
</dbReference>
<dbReference type="GO" id="GO:0008360">
    <property type="term" value="P:regulation of cell shape"/>
    <property type="evidence" value="ECO:0007669"/>
    <property type="project" value="UniProtKB-KW"/>
</dbReference>
<evidence type="ECO:0000256" key="2">
    <source>
        <dbReference type="ARBA" id="ARBA00013855"/>
    </source>
</evidence>